<comment type="subcellular location">
    <subcellularLocation>
        <location evidence="6">Cell membrane</location>
        <topology evidence="6">Multi-pass membrane protein</topology>
    </subcellularLocation>
    <subcellularLocation>
        <location evidence="1">Membrane</location>
        <topology evidence="1">Multi-pass membrane protein</topology>
    </subcellularLocation>
</comment>
<dbReference type="PANTHER" id="PTHR43027:SF1">
    <property type="entry name" value="DOXORUBICIN RESISTANCE ABC TRANSPORTER PERMEASE PROTEIN DRRC-RELATED"/>
    <property type="match status" value="1"/>
</dbReference>
<feature type="domain" description="ABC transmembrane type-2" evidence="7">
    <location>
        <begin position="20"/>
        <end position="248"/>
    </location>
</feature>
<keyword evidence="3 6" id="KW-1133">Transmembrane helix</keyword>
<evidence type="ECO:0000259" key="7">
    <source>
        <dbReference type="PROSITE" id="PS51012"/>
    </source>
</evidence>
<dbReference type="GO" id="GO:0043190">
    <property type="term" value="C:ATP-binding cassette (ABC) transporter complex"/>
    <property type="evidence" value="ECO:0007669"/>
    <property type="project" value="InterPro"/>
</dbReference>
<evidence type="ECO:0000256" key="1">
    <source>
        <dbReference type="ARBA" id="ARBA00004141"/>
    </source>
</evidence>
<dbReference type="InterPro" id="IPR000412">
    <property type="entry name" value="ABC_2_transport"/>
</dbReference>
<comment type="similarity">
    <text evidence="6">Belongs to the ABC-2 integral membrane protein family.</text>
</comment>
<evidence type="ECO:0000256" key="3">
    <source>
        <dbReference type="ARBA" id="ARBA00022989"/>
    </source>
</evidence>
<dbReference type="PANTHER" id="PTHR43027">
    <property type="entry name" value="DOXORUBICIN RESISTANCE ABC TRANSPORTER PERMEASE PROTEIN DRRC-RELATED"/>
    <property type="match status" value="1"/>
</dbReference>
<organism evidence="8 9">
    <name type="scientific">Nocardiopsis kunsanensis</name>
    <dbReference type="NCBI Taxonomy" id="141693"/>
    <lineage>
        <taxon>Bacteria</taxon>
        <taxon>Bacillati</taxon>
        <taxon>Actinomycetota</taxon>
        <taxon>Actinomycetes</taxon>
        <taxon>Streptosporangiales</taxon>
        <taxon>Nocardiopsidaceae</taxon>
        <taxon>Nocardiopsis</taxon>
    </lineage>
</organism>
<reference evidence="8 9" key="1">
    <citation type="journal article" date="2014" name="Int. J. Syst. Evol. Microbiol.">
        <title>Complete genome sequence of Corynebacterium casei LMG S-19264T (=DSM 44701T), isolated from a smear-ripened cheese.</title>
        <authorList>
            <consortium name="US DOE Joint Genome Institute (JGI-PGF)"/>
            <person name="Walter F."/>
            <person name="Albersmeier A."/>
            <person name="Kalinowski J."/>
            <person name="Ruckert C."/>
        </authorList>
    </citation>
    <scope>NUCLEOTIDE SEQUENCE [LARGE SCALE GENOMIC DNA]</scope>
    <source>
        <strain evidence="8 9">KCTC 19473</strain>
    </source>
</reference>
<evidence type="ECO:0000256" key="2">
    <source>
        <dbReference type="ARBA" id="ARBA00022692"/>
    </source>
</evidence>
<feature type="transmembrane region" description="Helical" evidence="6">
    <location>
        <begin position="168"/>
        <end position="187"/>
    </location>
</feature>
<dbReference type="InterPro" id="IPR013525">
    <property type="entry name" value="ABC2_TM"/>
</dbReference>
<protein>
    <recommendedName>
        <fullName evidence="6">Transport permease protein</fullName>
    </recommendedName>
</protein>
<name>A0A919CK02_9ACTN</name>
<dbReference type="GO" id="GO:0046677">
    <property type="term" value="P:response to antibiotic"/>
    <property type="evidence" value="ECO:0007669"/>
    <property type="project" value="UniProtKB-KW"/>
</dbReference>
<evidence type="ECO:0000313" key="9">
    <source>
        <dbReference type="Proteomes" id="UP000654947"/>
    </source>
</evidence>
<dbReference type="RefSeq" id="WP_017577267.1">
    <property type="nucleotide sequence ID" value="NZ_BMXL01000023.1"/>
</dbReference>
<feature type="transmembrane region" description="Helical" evidence="6">
    <location>
        <begin position="135"/>
        <end position="156"/>
    </location>
</feature>
<feature type="transmembrane region" description="Helical" evidence="6">
    <location>
        <begin position="55"/>
        <end position="80"/>
    </location>
</feature>
<dbReference type="EMBL" id="BMXL01000023">
    <property type="protein sequence ID" value="GHD32330.1"/>
    <property type="molecule type" value="Genomic_DNA"/>
</dbReference>
<keyword evidence="9" id="KW-1185">Reference proteome</keyword>
<evidence type="ECO:0000313" key="8">
    <source>
        <dbReference type="EMBL" id="GHD32330.1"/>
    </source>
</evidence>
<keyword evidence="4 6" id="KW-0472">Membrane</keyword>
<comment type="caution">
    <text evidence="8">The sequence shown here is derived from an EMBL/GenBank/DDBJ whole genome shotgun (WGS) entry which is preliminary data.</text>
</comment>
<gene>
    <name evidence="8" type="ORF">GCM10007147_35800</name>
</gene>
<feature type="transmembrane region" description="Helical" evidence="6">
    <location>
        <begin position="21"/>
        <end position="43"/>
    </location>
</feature>
<sequence length="250" mass="27121">MIAFQQMSVAVGKGFVRDRAALFFSFLLPLFFLVLFAILFGAMEGSENTLEPIQYIAPGILSFGIAMSAVTASALTLVTWRQNGLLRRLRLTPVNPFTILTSRFAVTVVVAVLQAALFLGVAFLPFFGLRLESTWWMAIPLFLIGVLSFFSLGILIGSLFRTEQSASAAANLIVLPLGFLSGTFFPLDFAPSWMDTVSLASPLRHMNDGMLALLVRGEGPEALLVPCGVLLLFTLVTTGLAGYFITRGEQ</sequence>
<evidence type="ECO:0000256" key="4">
    <source>
        <dbReference type="ARBA" id="ARBA00023136"/>
    </source>
</evidence>
<keyword evidence="2 6" id="KW-0812">Transmembrane</keyword>
<keyword evidence="6" id="KW-1003">Cell membrane</keyword>
<evidence type="ECO:0000256" key="5">
    <source>
        <dbReference type="ARBA" id="ARBA00023251"/>
    </source>
</evidence>
<dbReference type="PROSITE" id="PS51012">
    <property type="entry name" value="ABC_TM2"/>
    <property type="match status" value="1"/>
</dbReference>
<feature type="transmembrane region" description="Helical" evidence="6">
    <location>
        <begin position="223"/>
        <end position="245"/>
    </location>
</feature>
<dbReference type="AlphaFoldDB" id="A0A919CK02"/>
<dbReference type="PIRSF" id="PIRSF006648">
    <property type="entry name" value="DrrB"/>
    <property type="match status" value="1"/>
</dbReference>
<dbReference type="PRINTS" id="PR00164">
    <property type="entry name" value="ABC2TRNSPORT"/>
</dbReference>
<evidence type="ECO:0000256" key="6">
    <source>
        <dbReference type="RuleBase" id="RU361157"/>
    </source>
</evidence>
<dbReference type="InterPro" id="IPR047817">
    <property type="entry name" value="ABC2_TM_bact-type"/>
</dbReference>
<dbReference type="GO" id="GO:0140359">
    <property type="term" value="F:ABC-type transporter activity"/>
    <property type="evidence" value="ECO:0007669"/>
    <property type="project" value="InterPro"/>
</dbReference>
<proteinExistence type="inferred from homology"/>
<dbReference type="Pfam" id="PF01061">
    <property type="entry name" value="ABC2_membrane"/>
    <property type="match status" value="1"/>
</dbReference>
<dbReference type="InterPro" id="IPR052902">
    <property type="entry name" value="ABC-2_transporter"/>
</dbReference>
<dbReference type="Proteomes" id="UP000654947">
    <property type="component" value="Unassembled WGS sequence"/>
</dbReference>
<keyword evidence="5" id="KW-0046">Antibiotic resistance</keyword>
<keyword evidence="6" id="KW-0813">Transport</keyword>
<feature type="transmembrane region" description="Helical" evidence="6">
    <location>
        <begin position="104"/>
        <end position="129"/>
    </location>
</feature>
<accession>A0A919CK02</accession>